<gene>
    <name evidence="1" type="ORF">DAERI_130155</name>
</gene>
<proteinExistence type="predicted"/>
<dbReference type="EMBL" id="BFAG01000013">
    <property type="protein sequence ID" value="GBF07325.1"/>
    <property type="molecule type" value="Genomic_DNA"/>
</dbReference>
<name>A0A2I9E163_9DEIO</name>
<keyword evidence="2" id="KW-1185">Reference proteome</keyword>
<evidence type="ECO:0008006" key="3">
    <source>
        <dbReference type="Google" id="ProtNLM"/>
    </source>
</evidence>
<dbReference type="Proteomes" id="UP000236569">
    <property type="component" value="Unassembled WGS sequence"/>
</dbReference>
<reference evidence="2" key="1">
    <citation type="submission" date="2018-01" db="EMBL/GenBank/DDBJ databases">
        <title>Draft Genome Sequence of the Radioresistant Bacterium Deinococcus aerius TR0125, Isolated from the Higher Atmosphere above Japan.</title>
        <authorList>
            <person name="Satoh K."/>
            <person name="Arai H."/>
            <person name="Sanzen T."/>
            <person name="Kawaguchi Y."/>
            <person name="Hayashi H."/>
            <person name="Yokobori S."/>
            <person name="Yamagishi A."/>
            <person name="Oono Y."/>
            <person name="Narumi I."/>
        </authorList>
    </citation>
    <scope>NUCLEOTIDE SEQUENCE [LARGE SCALE GENOMIC DNA]</scope>
    <source>
        <strain evidence="2">TR0125</strain>
    </source>
</reference>
<protein>
    <recommendedName>
        <fullName evidence="3">Lipoprotein</fullName>
    </recommendedName>
</protein>
<comment type="caution">
    <text evidence="1">The sequence shown here is derived from an EMBL/GenBank/DDBJ whole genome shotgun (WGS) entry which is preliminary data.</text>
</comment>
<dbReference type="AlphaFoldDB" id="A0A2I9E163"/>
<accession>A0A2I9E163</accession>
<evidence type="ECO:0000313" key="2">
    <source>
        <dbReference type="Proteomes" id="UP000236569"/>
    </source>
</evidence>
<sequence>MKRFCLGLCACLLLTGCNDDRMEAHWPAPRGILNGQYAGMEMVGIDRWGGYGVNGRVAEQFIELRCIQQPRRRIRRAYWPGPEWAGTVEWGQAGVTYRLPRGWRSPDLHPFTFSPADVARLRECP</sequence>
<organism evidence="1 2">
    <name type="scientific">Deinococcus aerius</name>
    <dbReference type="NCBI Taxonomy" id="200253"/>
    <lineage>
        <taxon>Bacteria</taxon>
        <taxon>Thermotogati</taxon>
        <taxon>Deinococcota</taxon>
        <taxon>Deinococci</taxon>
        <taxon>Deinococcales</taxon>
        <taxon>Deinococcaceae</taxon>
        <taxon>Deinococcus</taxon>
    </lineage>
</organism>
<dbReference type="OrthoDB" id="74308at2"/>
<dbReference type="RefSeq" id="WP_103130643.1">
    <property type="nucleotide sequence ID" value="NZ_BFAG01000013.1"/>
</dbReference>
<evidence type="ECO:0000313" key="1">
    <source>
        <dbReference type="EMBL" id="GBF07325.1"/>
    </source>
</evidence>
<dbReference type="PROSITE" id="PS51257">
    <property type="entry name" value="PROKAR_LIPOPROTEIN"/>
    <property type="match status" value="1"/>
</dbReference>